<dbReference type="GO" id="GO:0006189">
    <property type="term" value="P:'de novo' IMP biosynthetic process"/>
    <property type="evidence" value="ECO:0007669"/>
    <property type="project" value="InterPro"/>
</dbReference>
<keyword evidence="1" id="KW-0963">Cytoplasm</keyword>
<dbReference type="SUPFAM" id="SSF52317">
    <property type="entry name" value="Class I glutamine amidotransferase-like"/>
    <property type="match status" value="1"/>
</dbReference>
<dbReference type="Gene3D" id="3.40.50.880">
    <property type="match status" value="1"/>
</dbReference>
<reference evidence="8 9" key="1">
    <citation type="submission" date="2019-02" db="EMBL/GenBank/DDBJ databases">
        <title>Deep-cultivation of Planctomycetes and their phenomic and genomic characterization uncovers novel biology.</title>
        <authorList>
            <person name="Wiegand S."/>
            <person name="Jogler M."/>
            <person name="Boedeker C."/>
            <person name="Pinto D."/>
            <person name="Vollmers J."/>
            <person name="Rivas-Marin E."/>
            <person name="Kohn T."/>
            <person name="Peeters S.H."/>
            <person name="Heuer A."/>
            <person name="Rast P."/>
            <person name="Oberbeckmann S."/>
            <person name="Bunk B."/>
            <person name="Jeske O."/>
            <person name="Meyerdierks A."/>
            <person name="Storesund J.E."/>
            <person name="Kallscheuer N."/>
            <person name="Luecker S."/>
            <person name="Lage O.M."/>
            <person name="Pohl T."/>
            <person name="Merkel B.J."/>
            <person name="Hornburger P."/>
            <person name="Mueller R.-W."/>
            <person name="Bruemmer F."/>
            <person name="Labrenz M."/>
            <person name="Spormann A.M."/>
            <person name="Op den Camp H."/>
            <person name="Overmann J."/>
            <person name="Amann R."/>
            <person name="Jetten M.S.M."/>
            <person name="Mascher T."/>
            <person name="Medema M.H."/>
            <person name="Devos D.P."/>
            <person name="Kaster A.-K."/>
            <person name="Ovreas L."/>
            <person name="Rohde M."/>
            <person name="Galperin M.Y."/>
            <person name="Jogler C."/>
        </authorList>
    </citation>
    <scope>NUCLEOTIDE SEQUENCE [LARGE SCALE GENOMIC DNA]</scope>
    <source>
        <strain evidence="8 9">Mal52</strain>
    </source>
</reference>
<dbReference type="GO" id="GO:0016787">
    <property type="term" value="F:hydrolase activity"/>
    <property type="evidence" value="ECO:0007669"/>
    <property type="project" value="UniProtKB-KW"/>
</dbReference>
<dbReference type="PROSITE" id="PS51273">
    <property type="entry name" value="GATASE_TYPE_1"/>
    <property type="match status" value="1"/>
</dbReference>
<dbReference type="Pfam" id="PF13507">
    <property type="entry name" value="GATase_5"/>
    <property type="match status" value="1"/>
</dbReference>
<evidence type="ECO:0000256" key="3">
    <source>
        <dbReference type="ARBA" id="ARBA00022741"/>
    </source>
</evidence>
<accession>A0A517ZIE9</accession>
<name>A0A517ZIE9_9PLAN</name>
<dbReference type="PANTHER" id="PTHR10099:SF1">
    <property type="entry name" value="PHOSPHORIBOSYLFORMYLGLYCINAMIDINE SYNTHASE"/>
    <property type="match status" value="1"/>
</dbReference>
<sequence>MAQPKVCVLRAPGTNCDVETAFAFASAGGDAQRVHLFQLLQSPSLLNDYQVLCIPGGFSYGDDVGAGVIFAGQLRVKLGEILGEFLAADKLVLGICNGFQVLLKAGILPGGSETWQPGAERVPTATLTWNDNGKYTARWVTLGCQGSNSVFLQGIDEIDLPIAHAEGRIVVRDPATMEQWLERGQVALCYREPAMATTAVGELTSTAVSFPANPNGSGGNIAGLSDPTGRVLGLMPHPERFIHGTQHPQWTRRPQVDDGDGIQLFRNAIAYFD</sequence>
<dbReference type="InterPro" id="IPR029062">
    <property type="entry name" value="Class_I_gatase-like"/>
</dbReference>
<dbReference type="GO" id="GO:0005524">
    <property type="term" value="F:ATP binding"/>
    <property type="evidence" value="ECO:0007669"/>
    <property type="project" value="UniProtKB-KW"/>
</dbReference>
<keyword evidence="7" id="KW-0315">Glutamine amidotransferase</keyword>
<dbReference type="EMBL" id="CP036276">
    <property type="protein sequence ID" value="QDU42253.1"/>
    <property type="molecule type" value="Genomic_DNA"/>
</dbReference>
<evidence type="ECO:0000256" key="2">
    <source>
        <dbReference type="ARBA" id="ARBA00022598"/>
    </source>
</evidence>
<keyword evidence="3" id="KW-0547">Nucleotide-binding</keyword>
<evidence type="ECO:0000256" key="7">
    <source>
        <dbReference type="ARBA" id="ARBA00022962"/>
    </source>
</evidence>
<dbReference type="GO" id="GO:0004642">
    <property type="term" value="F:phosphoribosylformylglycinamidine synthase activity"/>
    <property type="evidence" value="ECO:0007669"/>
    <property type="project" value="UniProtKB-EC"/>
</dbReference>
<keyword evidence="5" id="KW-0378">Hydrolase</keyword>
<dbReference type="PIRSF" id="PIRSF001586">
    <property type="entry name" value="FGAM_synth_I"/>
    <property type="match status" value="1"/>
</dbReference>
<dbReference type="EC" id="6.3.5.3" evidence="8"/>
<dbReference type="InterPro" id="IPR010075">
    <property type="entry name" value="PRibForGlyAmidine_synth_PurQ"/>
</dbReference>
<dbReference type="RefSeq" id="WP_145374324.1">
    <property type="nucleotide sequence ID" value="NZ_CAXBED010000005.1"/>
</dbReference>
<dbReference type="SMART" id="SM01211">
    <property type="entry name" value="GATase_5"/>
    <property type="match status" value="1"/>
</dbReference>
<keyword evidence="9" id="KW-1185">Reference proteome</keyword>
<dbReference type="CDD" id="cd01740">
    <property type="entry name" value="GATase1_FGAR_AT"/>
    <property type="match status" value="1"/>
</dbReference>
<dbReference type="KEGG" id="sdyn:Mal52_07090"/>
<dbReference type="Proteomes" id="UP000319383">
    <property type="component" value="Chromosome"/>
</dbReference>
<keyword evidence="6" id="KW-0067">ATP-binding</keyword>
<dbReference type="GO" id="GO:0005737">
    <property type="term" value="C:cytoplasm"/>
    <property type="evidence" value="ECO:0007669"/>
    <property type="project" value="TreeGrafter"/>
</dbReference>
<evidence type="ECO:0000256" key="1">
    <source>
        <dbReference type="ARBA" id="ARBA00022490"/>
    </source>
</evidence>
<proteinExistence type="predicted"/>
<dbReference type="AlphaFoldDB" id="A0A517ZIE9"/>
<keyword evidence="2 8" id="KW-0436">Ligase</keyword>
<evidence type="ECO:0000313" key="8">
    <source>
        <dbReference type="EMBL" id="QDU42253.1"/>
    </source>
</evidence>
<evidence type="ECO:0000313" key="9">
    <source>
        <dbReference type="Proteomes" id="UP000319383"/>
    </source>
</evidence>
<dbReference type="PANTHER" id="PTHR10099">
    <property type="entry name" value="PHOSPHORIBOSYLFORMYLGLYCINAMIDINE SYNTHASE"/>
    <property type="match status" value="1"/>
</dbReference>
<gene>
    <name evidence="8" type="primary">purQ</name>
    <name evidence="8" type="ORF">Mal52_07090</name>
</gene>
<evidence type="ECO:0000256" key="4">
    <source>
        <dbReference type="ARBA" id="ARBA00022755"/>
    </source>
</evidence>
<evidence type="ECO:0000256" key="6">
    <source>
        <dbReference type="ARBA" id="ARBA00022840"/>
    </source>
</evidence>
<keyword evidence="4" id="KW-0658">Purine biosynthesis</keyword>
<protein>
    <submittedName>
        <fullName evidence="8">Phosphoribosylformylglycinamidine synthase</fullName>
        <ecNumber evidence="8">6.3.5.3</ecNumber>
    </submittedName>
</protein>
<evidence type="ECO:0000256" key="5">
    <source>
        <dbReference type="ARBA" id="ARBA00022801"/>
    </source>
</evidence>
<organism evidence="8 9">
    <name type="scientific">Symmachiella dynata</name>
    <dbReference type="NCBI Taxonomy" id="2527995"/>
    <lineage>
        <taxon>Bacteria</taxon>
        <taxon>Pseudomonadati</taxon>
        <taxon>Planctomycetota</taxon>
        <taxon>Planctomycetia</taxon>
        <taxon>Planctomycetales</taxon>
        <taxon>Planctomycetaceae</taxon>
        <taxon>Symmachiella</taxon>
    </lineage>
</organism>